<keyword evidence="2" id="KW-1185">Reference proteome</keyword>
<sequence length="679" mass="75231">MSSKSIREVQQSFAESLGFGNETIWDLLSNRQSEILKKKIRTLIPDPEKNDKQCAVFARIRQTLFDAVWEQRKYTNRQSLTSIFYVLVATDETNHNRAMNSTKWSCHPVFRTRRCVSDINGRCNNSVDCCMIYVDENGRVYQNWESYLDNNELPEGIMVAPRRGVYNLTSNGSVILQSRQTPAAGAARQVLGALDTASAVGGLGATAVPVIGLMCTVAAPIVLTASIVGLACAGYSTIRAGAQLVDRSQHEQSINLTDRTARGQWLGVVGGVVGLGASGATTAATAATNAGRRVGTVAQWTVNGMNISSIAMSATGISNGIIDLLLKHDDGDDISALDVLQLSASLFLFTHSLYNFQLASSIIDDTSNERIGSYRKTLSNRQRRMFDKMVKETTRIKGVRQANVDIIRNVNDIPSRQQFNDLYKINTKLKERDIIPSFAAKGKGVLLNGQVVTNAADLRANVQHNIGPDIIARVTNPKPETFQGSRTSGNNAAFRSSRFLNGPIRMRQRKTNGENDCCEGLLPTCELAAEAVLVLPELCDEKSGESIISEESYNTLLLLSDKLDDDTMHFVVQLTATFLKRYRNGLHEKLQFYISTESVLYRIGTHILDNYRSFTVEKLEEIEDKIMDAIYEYFISLNPNNYRGRLNSFTVLSAYRLSPVLEDGNLIQFGFRNQHGISE</sequence>
<dbReference type="PANTHER" id="PTHR21115:SF0">
    <property type="entry name" value="GH06117P-RELATED"/>
    <property type="match status" value="1"/>
</dbReference>
<reference evidence="3" key="1">
    <citation type="submission" date="2025-08" db="UniProtKB">
        <authorList>
            <consortium name="RefSeq"/>
        </authorList>
    </citation>
    <scope>IDENTIFICATION</scope>
    <source>
        <strain evidence="3">15112-1751.03</strain>
        <tissue evidence="3">Whole Adult</tissue>
    </source>
</reference>
<protein>
    <submittedName>
        <fullName evidence="3">Uncharacterized protein LOC117566364</fullName>
    </submittedName>
</protein>
<accession>A0A9C6T5D5</accession>
<name>A0A9C6T5D5_DROAB</name>
<dbReference type="PANTHER" id="PTHR21115">
    <property type="entry name" value="GH06117P-RELATED"/>
    <property type="match status" value="1"/>
</dbReference>
<evidence type="ECO:0000313" key="2">
    <source>
        <dbReference type="Proteomes" id="UP000515160"/>
    </source>
</evidence>
<evidence type="ECO:0000259" key="1">
    <source>
        <dbReference type="Pfam" id="PF16013"/>
    </source>
</evidence>
<dbReference type="AlphaFoldDB" id="A0A9C6T5D5"/>
<dbReference type="Pfam" id="PF16013">
    <property type="entry name" value="DUF4781"/>
    <property type="match status" value="1"/>
</dbReference>
<dbReference type="RefSeq" id="XP_051861741.1">
    <property type="nucleotide sequence ID" value="XM_052005781.1"/>
</dbReference>
<dbReference type="InterPro" id="IPR031962">
    <property type="entry name" value="DUF4781"/>
</dbReference>
<evidence type="ECO:0000313" key="3">
    <source>
        <dbReference type="RefSeq" id="XP_051861741.1"/>
    </source>
</evidence>
<proteinExistence type="predicted"/>
<gene>
    <name evidence="3" type="primary">LOC117566364</name>
</gene>
<feature type="domain" description="DUF4781" evidence="1">
    <location>
        <begin position="107"/>
        <end position="411"/>
    </location>
</feature>
<organism evidence="2 3">
    <name type="scientific">Drosophila albomicans</name>
    <name type="common">Fruit fly</name>
    <dbReference type="NCBI Taxonomy" id="7291"/>
    <lineage>
        <taxon>Eukaryota</taxon>
        <taxon>Metazoa</taxon>
        <taxon>Ecdysozoa</taxon>
        <taxon>Arthropoda</taxon>
        <taxon>Hexapoda</taxon>
        <taxon>Insecta</taxon>
        <taxon>Pterygota</taxon>
        <taxon>Neoptera</taxon>
        <taxon>Endopterygota</taxon>
        <taxon>Diptera</taxon>
        <taxon>Brachycera</taxon>
        <taxon>Muscomorpha</taxon>
        <taxon>Ephydroidea</taxon>
        <taxon>Drosophilidae</taxon>
        <taxon>Drosophila</taxon>
    </lineage>
</organism>
<dbReference type="OrthoDB" id="6512497at2759"/>
<dbReference type="Proteomes" id="UP000515160">
    <property type="component" value="Chromosome 3"/>
</dbReference>
<dbReference type="GeneID" id="117566364"/>